<evidence type="ECO:0000259" key="1">
    <source>
        <dbReference type="Pfam" id="PF01467"/>
    </source>
</evidence>
<dbReference type="InterPro" id="IPR051182">
    <property type="entry name" value="Euk_NMN_adenylyltrnsfrase"/>
</dbReference>
<comment type="caution">
    <text evidence="2">The sequence shown here is derived from an EMBL/GenBank/DDBJ whole genome shotgun (WGS) entry which is preliminary data.</text>
</comment>
<dbReference type="EMBL" id="BDIP01000987">
    <property type="protein sequence ID" value="GCA62605.1"/>
    <property type="molecule type" value="Genomic_DNA"/>
</dbReference>
<dbReference type="GO" id="GO:0009435">
    <property type="term" value="P:NAD+ biosynthetic process"/>
    <property type="evidence" value="ECO:0007669"/>
    <property type="project" value="TreeGrafter"/>
</dbReference>
<gene>
    <name evidence="2" type="ORF">KIPB_001694</name>
    <name evidence="3" type="ORF">KIPB_004577</name>
</gene>
<dbReference type="Proteomes" id="UP000265618">
    <property type="component" value="Unassembled WGS sequence"/>
</dbReference>
<dbReference type="PANTHER" id="PTHR12039">
    <property type="entry name" value="NICOTINAMIDE MONONUCLEOTIDE ADENYLYLTRANSFERASE"/>
    <property type="match status" value="1"/>
</dbReference>
<dbReference type="GO" id="GO:0004515">
    <property type="term" value="F:nicotinate-nucleotide adenylyltransferase activity"/>
    <property type="evidence" value="ECO:0007669"/>
    <property type="project" value="TreeGrafter"/>
</dbReference>
<evidence type="ECO:0000313" key="4">
    <source>
        <dbReference type="Proteomes" id="UP000265618"/>
    </source>
</evidence>
<sequence length="239" mass="26392">MGKDDTRPVIMVQMGSFNPVTLSHLLVIEQAKGHFEHKMGRTVAGCLMSPVSDGYRWRKPNLLDGVHRLAMLEGALAPYPHIAVDSWECSRAEWTRTKVILDHVAEDHPGHAVCLVAGIDMLESMVDTSIWNPKDVAAILDTYYIYALPRPGGIGGRDTEEVRDIIAHTPHMAAHLPHIQIDTEAIQSVVSSSLVRERVGQGMSVRFMVPDPVLEYIEAQGLYLPKVEAEAEAEAVVDL</sequence>
<name>A0A391NJ05_9EUKA</name>
<dbReference type="GO" id="GO:0000309">
    <property type="term" value="F:nicotinamide-nucleotide adenylyltransferase activity"/>
    <property type="evidence" value="ECO:0007669"/>
    <property type="project" value="TreeGrafter"/>
</dbReference>
<dbReference type="OrthoDB" id="422187at2759"/>
<evidence type="ECO:0000313" key="2">
    <source>
        <dbReference type="EMBL" id="GCA62167.1"/>
    </source>
</evidence>
<dbReference type="EMBL" id="BDIP01000250">
    <property type="protein sequence ID" value="GCA62167.1"/>
    <property type="molecule type" value="Genomic_DNA"/>
</dbReference>
<protein>
    <submittedName>
        <fullName evidence="2">Probable nicotinate-nucleotide adenylyltransferase</fullName>
    </submittedName>
</protein>
<dbReference type="InterPro" id="IPR004821">
    <property type="entry name" value="Cyt_trans-like"/>
</dbReference>
<dbReference type="Gene3D" id="3.40.50.620">
    <property type="entry name" value="HUPs"/>
    <property type="match status" value="1"/>
</dbReference>
<proteinExistence type="predicted"/>
<dbReference type="PANTHER" id="PTHR12039:SF0">
    <property type="entry name" value="NICOTINAMIDE-NUCLEOTIDE ADENYLYLTRANSFERASE"/>
    <property type="match status" value="1"/>
</dbReference>
<organism evidence="2 4">
    <name type="scientific">Kipferlia bialata</name>
    <dbReference type="NCBI Taxonomy" id="797122"/>
    <lineage>
        <taxon>Eukaryota</taxon>
        <taxon>Metamonada</taxon>
        <taxon>Carpediemonas-like organisms</taxon>
        <taxon>Kipferlia</taxon>
    </lineage>
</organism>
<dbReference type="InterPro" id="IPR014729">
    <property type="entry name" value="Rossmann-like_a/b/a_fold"/>
</dbReference>
<keyword evidence="4" id="KW-1185">Reference proteome</keyword>
<dbReference type="Pfam" id="PF01467">
    <property type="entry name" value="CTP_transf_like"/>
    <property type="match status" value="1"/>
</dbReference>
<reference evidence="2 4" key="2">
    <citation type="journal article" date="2018" name="PLoS ONE">
        <title>The draft genome of Kipferlia bialata reveals reductive genome evolution in fornicate parasites.</title>
        <authorList>
            <person name="Tanifuji G."/>
            <person name="Takabayashi S."/>
            <person name="Kume K."/>
            <person name="Takagi M."/>
            <person name="Nakayama T."/>
            <person name="Kamikawa R."/>
            <person name="Inagaki Y."/>
            <person name="Hashimoto T."/>
        </authorList>
    </citation>
    <scope>NUCLEOTIDE SEQUENCE [LARGE SCALE GENOMIC DNA]</scope>
    <source>
        <strain evidence="2">NY0173</strain>
    </source>
</reference>
<keyword evidence="2" id="KW-0548">Nucleotidyltransferase</keyword>
<dbReference type="AlphaFoldDB" id="A0A391NJ05"/>
<evidence type="ECO:0000313" key="3">
    <source>
        <dbReference type="EMBL" id="GCA62605.1"/>
    </source>
</evidence>
<feature type="domain" description="Cytidyltransferase-like" evidence="1">
    <location>
        <begin position="14"/>
        <end position="198"/>
    </location>
</feature>
<keyword evidence="2" id="KW-0808">Transferase</keyword>
<reference evidence="2" key="1">
    <citation type="submission" date="2016-10" db="EMBL/GenBank/DDBJ databases">
        <authorList>
            <person name="Tanifuji G."/>
            <person name="Kume K."/>
            <person name="Nakayama T."/>
            <person name="Takabayashi S."/>
            <person name="Hashimoto T."/>
        </authorList>
    </citation>
    <scope>NUCLEOTIDE SEQUENCE</scope>
    <source>
        <strain evidence="2">NY0173</strain>
    </source>
</reference>
<dbReference type="SUPFAM" id="SSF52374">
    <property type="entry name" value="Nucleotidylyl transferase"/>
    <property type="match status" value="1"/>
</dbReference>
<accession>A0A391NJ05</accession>